<evidence type="ECO:0000313" key="4">
    <source>
        <dbReference type="Proteomes" id="UP000054742"/>
    </source>
</evidence>
<dbReference type="PANTHER" id="PTHR48107">
    <property type="entry name" value="NADPH-DEPENDENT ALDEHYDE REDUCTASE-LIKE PROTEIN, CHLOROPLASTIC-RELATED"/>
    <property type="match status" value="1"/>
</dbReference>
<protein>
    <submittedName>
        <fullName evidence="3">Acetyoacetyl CoA reductase</fullName>
    </submittedName>
</protein>
<dbReference type="NCBIfam" id="NF005559">
    <property type="entry name" value="PRK07231.1"/>
    <property type="match status" value="1"/>
</dbReference>
<dbReference type="OrthoDB" id="9806974at2"/>
<dbReference type="GO" id="GO:0016614">
    <property type="term" value="F:oxidoreductase activity, acting on CH-OH group of donors"/>
    <property type="evidence" value="ECO:0007669"/>
    <property type="project" value="UniProtKB-ARBA"/>
</dbReference>
<dbReference type="Gene3D" id="3.40.50.720">
    <property type="entry name" value="NAD(P)-binding Rossmann-like Domain"/>
    <property type="match status" value="1"/>
</dbReference>
<organism evidence="3 4">
    <name type="scientific">Legionella brunensis</name>
    <dbReference type="NCBI Taxonomy" id="29422"/>
    <lineage>
        <taxon>Bacteria</taxon>
        <taxon>Pseudomonadati</taxon>
        <taxon>Pseudomonadota</taxon>
        <taxon>Gammaproteobacteria</taxon>
        <taxon>Legionellales</taxon>
        <taxon>Legionellaceae</taxon>
        <taxon>Legionella</taxon>
    </lineage>
</organism>
<sequence length="246" mass="25851">MCTLNNKVALITGSSRGIGASIAKHLAGAGASVVINYASNSSAATTVVNEIKAAKGRAIAVKADVGSSADITKLFDAAIDEYGKLDILINNAGIVLYKQIKDTSEEEFDKLLRINLKGVFFALKEAATRLADRGSILNISSTVTRLLMPTYGGYSASKVAVEQLTRVFAKEVGERGIRVNTILPGATNTELFTEGKTPEMIQKLAGLSAFNRIGEPEDIAKAALFLVSDEAGWITAQTIGVNGGIA</sequence>
<dbReference type="PRINTS" id="PR00081">
    <property type="entry name" value="GDHRDH"/>
</dbReference>
<dbReference type="InterPro" id="IPR002347">
    <property type="entry name" value="SDR_fam"/>
</dbReference>
<dbReference type="PATRIC" id="fig|29422.6.peg.795"/>
<dbReference type="FunFam" id="3.40.50.720:FF:000084">
    <property type="entry name" value="Short-chain dehydrogenase reductase"/>
    <property type="match status" value="1"/>
</dbReference>
<comment type="similarity">
    <text evidence="1">Belongs to the short-chain dehydrogenases/reductases (SDR) family.</text>
</comment>
<dbReference type="Pfam" id="PF13561">
    <property type="entry name" value="adh_short_C2"/>
    <property type="match status" value="1"/>
</dbReference>
<dbReference type="RefSeq" id="WP_058440838.1">
    <property type="nucleotide sequence ID" value="NZ_CAAAHU010000022.1"/>
</dbReference>
<dbReference type="STRING" id="29422.Lbru_0760"/>
<dbReference type="PROSITE" id="PS00061">
    <property type="entry name" value="ADH_SHORT"/>
    <property type="match status" value="1"/>
</dbReference>
<name>A0A0W0SU60_9GAMM</name>
<dbReference type="CDD" id="cd05362">
    <property type="entry name" value="THN_reductase-like_SDR_c"/>
    <property type="match status" value="1"/>
</dbReference>
<evidence type="ECO:0000256" key="2">
    <source>
        <dbReference type="ARBA" id="ARBA00023002"/>
    </source>
</evidence>
<dbReference type="InterPro" id="IPR020904">
    <property type="entry name" value="Sc_DH/Rdtase_CS"/>
</dbReference>
<dbReference type="InterPro" id="IPR036291">
    <property type="entry name" value="NAD(P)-bd_dom_sf"/>
</dbReference>
<reference evidence="3 4" key="1">
    <citation type="submission" date="2015-11" db="EMBL/GenBank/DDBJ databases">
        <title>Genomic analysis of 38 Legionella species identifies large and diverse effector repertoires.</title>
        <authorList>
            <person name="Burstein D."/>
            <person name="Amaro F."/>
            <person name="Zusman T."/>
            <person name="Lifshitz Z."/>
            <person name="Cohen O."/>
            <person name="Gilbert J.A."/>
            <person name="Pupko T."/>
            <person name="Shuman H.A."/>
            <person name="Segal G."/>
        </authorList>
    </citation>
    <scope>NUCLEOTIDE SEQUENCE [LARGE SCALE GENOMIC DNA]</scope>
    <source>
        <strain evidence="3 4">ATCC 43878</strain>
    </source>
</reference>
<comment type="caution">
    <text evidence="3">The sequence shown here is derived from an EMBL/GenBank/DDBJ whole genome shotgun (WGS) entry which is preliminary data.</text>
</comment>
<evidence type="ECO:0000256" key="1">
    <source>
        <dbReference type="ARBA" id="ARBA00006484"/>
    </source>
</evidence>
<dbReference type="PRINTS" id="PR00080">
    <property type="entry name" value="SDRFAMILY"/>
</dbReference>
<dbReference type="EMBL" id="LNXV01000004">
    <property type="protein sequence ID" value="KTC86819.1"/>
    <property type="molecule type" value="Genomic_DNA"/>
</dbReference>
<dbReference type="PANTHER" id="PTHR48107:SF7">
    <property type="entry name" value="RE15974P"/>
    <property type="match status" value="1"/>
</dbReference>
<keyword evidence="4" id="KW-1185">Reference proteome</keyword>
<dbReference type="Proteomes" id="UP000054742">
    <property type="component" value="Unassembled WGS sequence"/>
</dbReference>
<dbReference type="AlphaFoldDB" id="A0A0W0SU60"/>
<evidence type="ECO:0000313" key="3">
    <source>
        <dbReference type="EMBL" id="KTC86819.1"/>
    </source>
</evidence>
<accession>A0A0W0SU60</accession>
<gene>
    <name evidence="3" type="primary">phaB_3</name>
    <name evidence="3" type="ORF">Lbru_0760</name>
</gene>
<proteinExistence type="inferred from homology"/>
<keyword evidence="2" id="KW-0560">Oxidoreductase</keyword>
<dbReference type="SUPFAM" id="SSF51735">
    <property type="entry name" value="NAD(P)-binding Rossmann-fold domains"/>
    <property type="match status" value="1"/>
</dbReference>